<evidence type="ECO:0000313" key="1">
    <source>
        <dbReference type="Proteomes" id="UP000046392"/>
    </source>
</evidence>
<proteinExistence type="predicted"/>
<keyword evidence="1" id="KW-1185">Reference proteome</keyword>
<dbReference type="Proteomes" id="UP000046392">
    <property type="component" value="Unplaced"/>
</dbReference>
<dbReference type="GO" id="GO:0004519">
    <property type="term" value="F:endonuclease activity"/>
    <property type="evidence" value="ECO:0007669"/>
    <property type="project" value="InterPro"/>
</dbReference>
<evidence type="ECO:0000313" key="2">
    <source>
        <dbReference type="WBParaSite" id="SPAL_0000807700.1"/>
    </source>
</evidence>
<organism evidence="1 2">
    <name type="scientific">Strongyloides papillosus</name>
    <name type="common">Intestinal threadworm</name>
    <dbReference type="NCBI Taxonomy" id="174720"/>
    <lineage>
        <taxon>Eukaryota</taxon>
        <taxon>Metazoa</taxon>
        <taxon>Ecdysozoa</taxon>
        <taxon>Nematoda</taxon>
        <taxon>Chromadorea</taxon>
        <taxon>Rhabditida</taxon>
        <taxon>Tylenchina</taxon>
        <taxon>Panagrolaimomorpha</taxon>
        <taxon>Strongyloidoidea</taxon>
        <taxon>Strongyloididae</taxon>
        <taxon>Strongyloides</taxon>
    </lineage>
</organism>
<dbReference type="GO" id="GO:0006364">
    <property type="term" value="P:rRNA processing"/>
    <property type="evidence" value="ECO:0007669"/>
    <property type="project" value="InterPro"/>
</dbReference>
<protein>
    <submittedName>
        <fullName evidence="2">HEPN_Apea domain-containing protein</fullName>
    </submittedName>
</protein>
<dbReference type="WBParaSite" id="SPAL_0000807700.1">
    <property type="protein sequence ID" value="SPAL_0000807700.1"/>
    <property type="gene ID" value="SPAL_0000807700"/>
</dbReference>
<dbReference type="AlphaFoldDB" id="A0A0N5BQA7"/>
<sequence>MGFPTGKVKEHLLGLYKSTHFSKVIYFIFCVHLKTLHKMKRNVSSMSSGRSRDSKDDVFLPFFPSQWRYLKSLVMDDSINIETSKKIIDLLTAIQQRDTADGRLGLALTYEIYNAFYHLHKLDRNNNIEGATLQSVLACALQRSVNHLHEVCGHLKGGPSPTYRATMEYFSLPGVIAKYRNDIAHGNYPSVDDMVEAMAKIRQVVIDKYWKPFDGNTPANPRPEGGKEDLFADFSRKCRIFFEAASPHPQTEEEEKSLRDMALRPINNDFHYFAKSLFSTLFAIKDEDGYCFKSLPSPVRYSEIEVWERLPRFMGVIYPVLKETGNMFYFCIHGFQSIENAESKIVKERLAKFFFACAEEIVKKGYCFSINETIHLLKWEEAIKPPENIFYKTVPEDENDITRQRITTELNKLVNALRIAEREKDIDYSGVSAAKVDQNIPWGKFVFDKYKDF</sequence>
<dbReference type="InterPro" id="IPR007174">
    <property type="entry name" value="Las1"/>
</dbReference>
<reference evidence="2" key="1">
    <citation type="submission" date="2017-02" db="UniProtKB">
        <authorList>
            <consortium name="WormBaseParasite"/>
        </authorList>
    </citation>
    <scope>IDENTIFICATION</scope>
</reference>
<dbReference type="Pfam" id="PF04031">
    <property type="entry name" value="Las1"/>
    <property type="match status" value="1"/>
</dbReference>
<accession>A0A0N5BQA7</accession>
<name>A0A0N5BQA7_STREA</name>
<dbReference type="GO" id="GO:0090730">
    <property type="term" value="C:Las1 complex"/>
    <property type="evidence" value="ECO:0007669"/>
    <property type="project" value="InterPro"/>
</dbReference>